<dbReference type="CDD" id="cd06529">
    <property type="entry name" value="S24_LexA-like"/>
    <property type="match status" value="1"/>
</dbReference>
<dbReference type="InterPro" id="IPR036286">
    <property type="entry name" value="LexA/Signal_pep-like_sf"/>
</dbReference>
<keyword evidence="3" id="KW-0804">Transcription</keyword>
<sequence>MNEKQADTLLNVPEIVKRAKIALNLKRDSELASYLGVARATLSNWCARNSIDFPLLLNKLRHVDYNWLLTGKGSPLHDPKSFDNGKIRGEVETIHNSKTTEAIDDRSVTLYDITAAANLRTLLSDKRQYALGKILIPSIPACDGAIFVNGDSMYPILKSGDIVGFKGINNFSNVIYGEMYIVAFHLDGDQYLTVKYVNRSEKEGYVKLVSYNPHHEPMDLPVDTIQDMAIVKFSIRKNMMM</sequence>
<evidence type="ECO:0000313" key="7">
    <source>
        <dbReference type="EMBL" id="KAB4480085.1"/>
    </source>
</evidence>
<evidence type="ECO:0000256" key="2">
    <source>
        <dbReference type="ARBA" id="ARBA00023125"/>
    </source>
</evidence>
<dbReference type="SUPFAM" id="SSF51306">
    <property type="entry name" value="LexA/Signal peptidase"/>
    <property type="match status" value="1"/>
</dbReference>
<name>A0A0P0FFM1_BACT4</name>
<dbReference type="EMBL" id="CZBI01000003">
    <property type="protein sequence ID" value="CUP96344.1"/>
    <property type="molecule type" value="Genomic_DNA"/>
</dbReference>
<evidence type="ECO:0000313" key="9">
    <source>
        <dbReference type="Proteomes" id="UP000436858"/>
    </source>
</evidence>
<dbReference type="GO" id="GO:0003677">
    <property type="term" value="F:DNA binding"/>
    <property type="evidence" value="ECO:0007669"/>
    <property type="project" value="UniProtKB-KW"/>
</dbReference>
<dbReference type="InterPro" id="IPR010744">
    <property type="entry name" value="Phage_CI_N"/>
</dbReference>
<dbReference type="Gene3D" id="1.10.260.40">
    <property type="entry name" value="lambda repressor-like DNA-binding domains"/>
    <property type="match status" value="1"/>
</dbReference>
<dbReference type="EMBL" id="WCRY01000015">
    <property type="protein sequence ID" value="KAB4480085.1"/>
    <property type="molecule type" value="Genomic_DNA"/>
</dbReference>
<dbReference type="Proteomes" id="UP000436858">
    <property type="component" value="Unassembled WGS sequence"/>
</dbReference>
<dbReference type="InterPro" id="IPR015927">
    <property type="entry name" value="Peptidase_S24_S26A/B/C"/>
</dbReference>
<dbReference type="OMA" id="WCARNSI"/>
<dbReference type="Gene3D" id="2.10.109.10">
    <property type="entry name" value="Umud Fragment, subunit A"/>
    <property type="match status" value="1"/>
</dbReference>
<reference evidence="6 8" key="1">
    <citation type="submission" date="2015-09" db="EMBL/GenBank/DDBJ databases">
        <authorList>
            <consortium name="Pathogen Informatics"/>
        </authorList>
    </citation>
    <scope>NUCLEOTIDE SEQUENCE [LARGE SCALE GENOMIC DNA]</scope>
    <source>
        <strain evidence="6 8">2789STDY5834945</strain>
    </source>
</reference>
<organism evidence="7 9">
    <name type="scientific">Bacteroides thetaiotaomicron</name>
    <dbReference type="NCBI Taxonomy" id="818"/>
    <lineage>
        <taxon>Bacteria</taxon>
        <taxon>Pseudomonadati</taxon>
        <taxon>Bacteroidota</taxon>
        <taxon>Bacteroidia</taxon>
        <taxon>Bacteroidales</taxon>
        <taxon>Bacteroidaceae</taxon>
        <taxon>Bacteroides</taxon>
    </lineage>
</organism>
<evidence type="ECO:0000259" key="4">
    <source>
        <dbReference type="Pfam" id="PF00717"/>
    </source>
</evidence>
<gene>
    <name evidence="6" type="ORF">ERS852557_02263</name>
    <name evidence="7" type="ORF">GAN91_15915</name>
</gene>
<dbReference type="InterPro" id="IPR039418">
    <property type="entry name" value="LexA-like"/>
</dbReference>
<accession>A0A0P0FFM1</accession>
<dbReference type="Pfam" id="PF07022">
    <property type="entry name" value="Phage_CI_repr"/>
    <property type="match status" value="1"/>
</dbReference>
<reference evidence="7 9" key="2">
    <citation type="journal article" date="2019" name="Nat. Med.">
        <title>A library of human gut bacterial isolates paired with longitudinal multiomics data enables mechanistic microbiome research.</title>
        <authorList>
            <person name="Poyet M."/>
            <person name="Groussin M."/>
            <person name="Gibbons S.M."/>
            <person name="Avila-Pacheco J."/>
            <person name="Jiang X."/>
            <person name="Kearney S.M."/>
            <person name="Perrotta A.R."/>
            <person name="Berdy B."/>
            <person name="Zhao S."/>
            <person name="Lieberman T.D."/>
            <person name="Swanson P.K."/>
            <person name="Smith M."/>
            <person name="Roesemann S."/>
            <person name="Alexander J.E."/>
            <person name="Rich S.A."/>
            <person name="Livny J."/>
            <person name="Vlamakis H."/>
            <person name="Clish C."/>
            <person name="Bullock K."/>
            <person name="Deik A."/>
            <person name="Scott J."/>
            <person name="Pierce K.A."/>
            <person name="Xavier R.J."/>
            <person name="Alm E.J."/>
        </authorList>
    </citation>
    <scope>NUCLEOTIDE SEQUENCE [LARGE SCALE GENOMIC DNA]</scope>
    <source>
        <strain evidence="7 9">BIOML-A162</strain>
    </source>
</reference>
<feature type="domain" description="Peptidase S24/S26A/S26B/S26C" evidence="4">
    <location>
        <begin position="113"/>
        <end position="229"/>
    </location>
</feature>
<dbReference type="KEGG" id="btho:Btheta7330_00164"/>
<dbReference type="GO" id="GO:0045892">
    <property type="term" value="P:negative regulation of DNA-templated transcription"/>
    <property type="evidence" value="ECO:0007669"/>
    <property type="project" value="InterPro"/>
</dbReference>
<feature type="domain" description="Bacteriophage CI repressor N-terminal" evidence="5">
    <location>
        <begin position="15"/>
        <end position="74"/>
    </location>
</feature>
<dbReference type="Proteomes" id="UP000095541">
    <property type="component" value="Unassembled WGS sequence"/>
</dbReference>
<dbReference type="Pfam" id="PF00717">
    <property type="entry name" value="Peptidase_S24"/>
    <property type="match status" value="1"/>
</dbReference>
<dbReference type="PANTHER" id="PTHR40661:SF1">
    <property type="entry name" value="HTH CRO_C1-TYPE DOMAIN-CONTAINING PROTEIN"/>
    <property type="match status" value="1"/>
</dbReference>
<evidence type="ECO:0000313" key="8">
    <source>
        <dbReference type="Proteomes" id="UP000095541"/>
    </source>
</evidence>
<protein>
    <submittedName>
        <fullName evidence="7">Transcriptional regulator</fullName>
    </submittedName>
</protein>
<dbReference type="AlphaFoldDB" id="A0A0P0FFM1"/>
<proteinExistence type="predicted"/>
<dbReference type="RefSeq" id="WP_011108539.1">
    <property type="nucleotide sequence ID" value="NZ_CAXSMB010000016.1"/>
</dbReference>
<keyword evidence="2" id="KW-0238">DNA-binding</keyword>
<dbReference type="GeneID" id="60924115"/>
<evidence type="ECO:0000256" key="1">
    <source>
        <dbReference type="ARBA" id="ARBA00023015"/>
    </source>
</evidence>
<evidence type="ECO:0000256" key="3">
    <source>
        <dbReference type="ARBA" id="ARBA00023163"/>
    </source>
</evidence>
<dbReference type="PANTHER" id="PTHR40661">
    <property type="match status" value="1"/>
</dbReference>
<evidence type="ECO:0000259" key="5">
    <source>
        <dbReference type="Pfam" id="PF07022"/>
    </source>
</evidence>
<keyword evidence="1" id="KW-0805">Transcription regulation</keyword>
<dbReference type="PATRIC" id="fig|818.23.peg.173"/>
<evidence type="ECO:0000313" key="6">
    <source>
        <dbReference type="EMBL" id="CUP96344.1"/>
    </source>
</evidence>
<dbReference type="InterPro" id="IPR010982">
    <property type="entry name" value="Lambda_DNA-bd_dom_sf"/>
</dbReference>